<dbReference type="CDD" id="cd17493">
    <property type="entry name" value="toxin_TenpN"/>
    <property type="match status" value="1"/>
</dbReference>
<evidence type="ECO:0000313" key="2">
    <source>
        <dbReference type="Proteomes" id="UP000295184"/>
    </source>
</evidence>
<accession>A0A4R1R7N0</accession>
<sequence>MEYLESLYLLSQDFMQDYPASVYPELMHKQGRPYSCLLIETHEGYFICVPFRSSIGHKNAFLFTGTARSKAFRSGLDYSKIVIVKESRYLDSNRPAVVDQDEYNEMRANLPKIVEQVNRYVCTYMNHVTGKKTLHQREYTRKYGFSTLPYFHDILGIP</sequence>
<dbReference type="RefSeq" id="WP_058964103.1">
    <property type="nucleotide sequence ID" value="NZ_CABKVM010000016.1"/>
</dbReference>
<dbReference type="NCBIfam" id="NF047358">
    <property type="entry name" value="TenpIN"/>
    <property type="match status" value="1"/>
</dbReference>
<proteinExistence type="predicted"/>
<dbReference type="OrthoDB" id="9803917at2"/>
<name>A0A4R1R7N0_9FIRM</name>
<comment type="caution">
    <text evidence="1">The sequence shown here is derived from an EMBL/GenBank/DDBJ whole genome shotgun (WGS) entry which is preliminary data.</text>
</comment>
<organism evidence="1 2">
    <name type="scientific">Allofournierella massiliensis</name>
    <dbReference type="NCBI Taxonomy" id="1650663"/>
    <lineage>
        <taxon>Bacteria</taxon>
        <taxon>Bacillati</taxon>
        <taxon>Bacillota</taxon>
        <taxon>Clostridia</taxon>
        <taxon>Eubacteriales</taxon>
        <taxon>Oscillospiraceae</taxon>
        <taxon>Allofournierella</taxon>
    </lineage>
</organism>
<reference evidence="1 2" key="1">
    <citation type="submission" date="2019-03" db="EMBL/GenBank/DDBJ databases">
        <title>Genomic Encyclopedia of Type Strains, Phase IV (KMG-IV): sequencing the most valuable type-strain genomes for metagenomic binning, comparative biology and taxonomic classification.</title>
        <authorList>
            <person name="Goeker M."/>
        </authorList>
    </citation>
    <scope>NUCLEOTIDE SEQUENCE [LARGE SCALE GENOMIC DNA]</scope>
    <source>
        <strain evidence="1 2">DSM 100451</strain>
    </source>
</reference>
<dbReference type="InterPro" id="IPR049929">
    <property type="entry name" value="TenpN-like"/>
</dbReference>
<protein>
    <submittedName>
        <fullName evidence="1">Uncharacterized protein</fullName>
    </submittedName>
</protein>
<gene>
    <name evidence="1" type="ORF">EDD77_10189</name>
</gene>
<dbReference type="EMBL" id="SLUM01000001">
    <property type="protein sequence ID" value="TCL61635.1"/>
    <property type="molecule type" value="Genomic_DNA"/>
</dbReference>
<dbReference type="Proteomes" id="UP000295184">
    <property type="component" value="Unassembled WGS sequence"/>
</dbReference>
<evidence type="ECO:0000313" key="1">
    <source>
        <dbReference type="EMBL" id="TCL61635.1"/>
    </source>
</evidence>
<dbReference type="AlphaFoldDB" id="A0A4R1R7N0"/>